<dbReference type="Gene3D" id="3.30.530.20">
    <property type="match status" value="2"/>
</dbReference>
<evidence type="ECO:0000313" key="3">
    <source>
        <dbReference type="EMBL" id="GKT37120.1"/>
    </source>
</evidence>
<dbReference type="InterPro" id="IPR023393">
    <property type="entry name" value="START-like_dom_sf"/>
</dbReference>
<dbReference type="EMBL" id="BQXS01011390">
    <property type="protein sequence ID" value="GKT37120.1"/>
    <property type="molecule type" value="Genomic_DNA"/>
</dbReference>
<evidence type="ECO:0000259" key="2">
    <source>
        <dbReference type="Pfam" id="PF02121"/>
    </source>
</evidence>
<feature type="domain" description="Phosphatidylinositol transfer protein N-terminal" evidence="2">
    <location>
        <begin position="102"/>
        <end position="192"/>
    </location>
</feature>
<evidence type="ECO:0000313" key="4">
    <source>
        <dbReference type="Proteomes" id="UP001057375"/>
    </source>
</evidence>
<dbReference type="Proteomes" id="UP001057375">
    <property type="component" value="Unassembled WGS sequence"/>
</dbReference>
<dbReference type="PANTHER" id="PTHR10658:SF11">
    <property type="entry name" value="VIBRATOR, ISOFORM B"/>
    <property type="match status" value="1"/>
</dbReference>
<accession>A0ABQ5L1A9</accession>
<proteinExistence type="predicted"/>
<feature type="compositionally biased region" description="Low complexity" evidence="1">
    <location>
        <begin position="225"/>
        <end position="252"/>
    </location>
</feature>
<protein>
    <submittedName>
        <fullName evidence="3">Phosphatidylinositol transfer protein like protein</fullName>
    </submittedName>
</protein>
<feature type="region of interest" description="Disordered" evidence="1">
    <location>
        <begin position="450"/>
        <end position="509"/>
    </location>
</feature>
<dbReference type="Pfam" id="PF02121">
    <property type="entry name" value="IP_trans"/>
    <property type="match status" value="3"/>
</dbReference>
<dbReference type="InterPro" id="IPR001666">
    <property type="entry name" value="PI_transfer"/>
</dbReference>
<reference evidence="3" key="1">
    <citation type="submission" date="2022-03" db="EMBL/GenBank/DDBJ databases">
        <title>Draft genome sequence of Aduncisulcus paluster, a free-living microaerophilic Fornicata.</title>
        <authorList>
            <person name="Yuyama I."/>
            <person name="Kume K."/>
            <person name="Tamura T."/>
            <person name="Inagaki Y."/>
            <person name="Hashimoto T."/>
        </authorList>
    </citation>
    <scope>NUCLEOTIDE SEQUENCE</scope>
    <source>
        <strain evidence="3">NY0171</strain>
    </source>
</reference>
<feature type="compositionally biased region" description="Pro residues" evidence="1">
    <location>
        <begin position="489"/>
        <end position="501"/>
    </location>
</feature>
<feature type="domain" description="Phosphatidylinositol transfer protein N-terminal" evidence="2">
    <location>
        <begin position="283"/>
        <end position="432"/>
    </location>
</feature>
<dbReference type="PANTHER" id="PTHR10658">
    <property type="entry name" value="PHOSPHATIDYLINOSITOL TRANSFER PROTEIN"/>
    <property type="match status" value="1"/>
</dbReference>
<organism evidence="3 4">
    <name type="scientific">Aduncisulcus paluster</name>
    <dbReference type="NCBI Taxonomy" id="2918883"/>
    <lineage>
        <taxon>Eukaryota</taxon>
        <taxon>Metamonada</taxon>
        <taxon>Carpediemonas-like organisms</taxon>
        <taxon>Aduncisulcus</taxon>
    </lineage>
</organism>
<sequence length="509" mass="57913">MIIKEYRIPMPLPLRKYRIGQRYMTAKASLEELREKETHQKAALEVQKKKYDAAKAKMDDKIRHIRKKCETKGKKTQDEIEQEVAKATLKYEKKLPKMKVKSEGESIIFVTNEEQTRGGVKGIYTEKIFNLQKSIPKVLQLLAGKKNRSKMMAYEYCWNAYPYSKTWYSCPLLKHFFLSVESYHETIGGEQRLEELRASAALVEETVLEHVESSPISAMTDESIESAVSPSSTASTSTPSSSSSSSSMETSTHTFEYPCPEYARMAPREPAVFPVISPSVCHLQNALLLPADHLSIREVVPLDIGKDPLPKKKDIDLHNPTLVQVSEARTQSGDKYTILPLVGDWQEARILEMDREARHGVSLEEAKHAITTVYKIVKADIKAFGMQKKIEKTIQGSMGTAFLEYHKKLFCWGDEWMSMDESDVEKMEEEVHMLSKAILERERVDDIIKMLDGDDETETETTEKETDTGEEEEEEEEKEDVDVSVKMVVPPPAPGMIPPIDGPCRKLFH</sequence>
<name>A0ABQ5L1A9_9EUKA</name>
<dbReference type="InterPro" id="IPR055261">
    <property type="entry name" value="PI_transfer_N"/>
</dbReference>
<evidence type="ECO:0000256" key="1">
    <source>
        <dbReference type="SAM" id="MobiDB-lite"/>
    </source>
</evidence>
<gene>
    <name evidence="3" type="ORF">ADUPG1_009968</name>
</gene>
<dbReference type="SUPFAM" id="SSF55961">
    <property type="entry name" value="Bet v1-like"/>
    <property type="match status" value="3"/>
</dbReference>
<keyword evidence="4" id="KW-1185">Reference proteome</keyword>
<comment type="caution">
    <text evidence="3">The sequence shown here is derived from an EMBL/GenBank/DDBJ whole genome shotgun (WGS) entry which is preliminary data.</text>
</comment>
<feature type="domain" description="Phosphatidylinositol transfer protein N-terminal" evidence="2">
    <location>
        <begin position="1"/>
        <end position="68"/>
    </location>
</feature>
<feature type="region of interest" description="Disordered" evidence="1">
    <location>
        <begin position="213"/>
        <end position="252"/>
    </location>
</feature>
<feature type="compositionally biased region" description="Acidic residues" evidence="1">
    <location>
        <begin position="468"/>
        <end position="482"/>
    </location>
</feature>